<dbReference type="PROSITE" id="PS00518">
    <property type="entry name" value="ZF_RING_1"/>
    <property type="match status" value="1"/>
</dbReference>
<name>B9SZ64_RICCO</name>
<keyword evidence="1" id="KW-0479">Metal-binding</keyword>
<protein>
    <submittedName>
        <fullName evidence="7">Ring finger protein, putative</fullName>
    </submittedName>
</protein>
<dbReference type="GO" id="GO:0008270">
    <property type="term" value="F:zinc ion binding"/>
    <property type="evidence" value="ECO:0007669"/>
    <property type="project" value="UniProtKB-KW"/>
</dbReference>
<evidence type="ECO:0000256" key="5">
    <source>
        <dbReference type="SAM" id="MobiDB-lite"/>
    </source>
</evidence>
<feature type="region of interest" description="Disordered" evidence="5">
    <location>
        <begin position="224"/>
        <end position="291"/>
    </location>
</feature>
<dbReference type="CDD" id="cd16525">
    <property type="entry name" value="RING-HC_PCGF"/>
    <property type="match status" value="1"/>
</dbReference>
<dbReference type="InterPro" id="IPR001841">
    <property type="entry name" value="Znf_RING"/>
</dbReference>
<proteinExistence type="predicted"/>
<dbReference type="Gene3D" id="3.10.20.90">
    <property type="entry name" value="Phosphatidylinositol 3-kinase Catalytic Subunit, Chain A, domain 1"/>
    <property type="match status" value="1"/>
</dbReference>
<evidence type="ECO:0000313" key="8">
    <source>
        <dbReference type="Proteomes" id="UP000008311"/>
    </source>
</evidence>
<dbReference type="InterPro" id="IPR017907">
    <property type="entry name" value="Znf_RING_CS"/>
</dbReference>
<feature type="compositionally biased region" description="Basic and acidic residues" evidence="5">
    <location>
        <begin position="275"/>
        <end position="291"/>
    </location>
</feature>
<evidence type="ECO:0000256" key="3">
    <source>
        <dbReference type="ARBA" id="ARBA00022833"/>
    </source>
</evidence>
<keyword evidence="3" id="KW-0862">Zinc</keyword>
<feature type="domain" description="RING-type" evidence="6">
    <location>
        <begin position="19"/>
        <end position="60"/>
    </location>
</feature>
<feature type="compositionally biased region" description="Basic and acidic residues" evidence="5">
    <location>
        <begin position="151"/>
        <end position="163"/>
    </location>
</feature>
<dbReference type="GO" id="GO:0004842">
    <property type="term" value="F:ubiquitin-protein transferase activity"/>
    <property type="evidence" value="ECO:0007669"/>
    <property type="project" value="InterPro"/>
</dbReference>
<gene>
    <name evidence="7" type="ORF">RCOM_0484420</name>
</gene>
<dbReference type="eggNOG" id="KOG2660">
    <property type="taxonomic scope" value="Eukaryota"/>
</dbReference>
<dbReference type="PANTHER" id="PTHR46293:SF1">
    <property type="entry name" value="OS03G0632800 PROTEIN"/>
    <property type="match status" value="1"/>
</dbReference>
<dbReference type="Pfam" id="PF13923">
    <property type="entry name" value="zf-C3HC4_2"/>
    <property type="match status" value="1"/>
</dbReference>
<dbReference type="InterPro" id="IPR013083">
    <property type="entry name" value="Znf_RING/FYVE/PHD"/>
</dbReference>
<dbReference type="AlphaFoldDB" id="B9SZ64"/>
<dbReference type="EMBL" id="EQ974266">
    <property type="protein sequence ID" value="EEF31096.1"/>
    <property type="molecule type" value="Genomic_DNA"/>
</dbReference>
<dbReference type="InterPro" id="IPR044807">
    <property type="entry name" value="DRIP1-like"/>
</dbReference>
<dbReference type="STRING" id="3988.B9SZ64"/>
<dbReference type="SMART" id="SM00184">
    <property type="entry name" value="RING"/>
    <property type="match status" value="1"/>
</dbReference>
<keyword evidence="2 4" id="KW-0863">Zinc-finger</keyword>
<dbReference type="SUPFAM" id="SSF57850">
    <property type="entry name" value="RING/U-box"/>
    <property type="match status" value="1"/>
</dbReference>
<accession>B9SZ64</accession>
<dbReference type="PROSITE" id="PS50089">
    <property type="entry name" value="ZF_RING_2"/>
    <property type="match status" value="1"/>
</dbReference>
<sequence length="445" mass="49248">MAGQVVKVKREIIEACMTCPLCNKLLRDATTISLCLHTFCRKCIYEKLSDEEGDCCPVCDIDLGCLPVEKLRPDHNLQDIRAKIFPLKRRKIRAPEVMPSIALPAKRKERSLSSLVVSTPKVPMQTGFTGRRTKAGARKLVPLRCNFTADESNKKEDSLEDHPMSSSSPESPIGVVQNKRQDSSVGEPPNTQRFKEDLEDDVEIIEGKADLWTPLNCLVEAANRSKSSKSNSQGPSLPKSELLSGPDGDSQLPGIKFRAESPNGHVSEVYMPKTKNKEHGPDSKVQDDKNGTDLLHASVKRRRLTARKRAAMSEEFSASARVMLDAAGAKNNRRNCPIWFSLVASEDQKGDASLPQISAGYLRIKDGKMPVSFIQKYLVKKLDLTSEAEVEIMCRGQSVLPTLQLHNLVDLWFRTASSKKVPASVGSSAKDFVMVLSYNRKVQAS</sequence>
<dbReference type="Proteomes" id="UP000008311">
    <property type="component" value="Unassembled WGS sequence"/>
</dbReference>
<keyword evidence="8" id="KW-1185">Reference proteome</keyword>
<evidence type="ECO:0000256" key="1">
    <source>
        <dbReference type="ARBA" id="ARBA00022723"/>
    </source>
</evidence>
<reference evidence="8" key="1">
    <citation type="journal article" date="2010" name="Nat. Biotechnol.">
        <title>Draft genome sequence of the oilseed species Ricinus communis.</title>
        <authorList>
            <person name="Chan A.P."/>
            <person name="Crabtree J."/>
            <person name="Zhao Q."/>
            <person name="Lorenzi H."/>
            <person name="Orvis J."/>
            <person name="Puiu D."/>
            <person name="Melake-Berhan A."/>
            <person name="Jones K.M."/>
            <person name="Redman J."/>
            <person name="Chen G."/>
            <person name="Cahoon E.B."/>
            <person name="Gedil M."/>
            <person name="Stanke M."/>
            <person name="Haas B.J."/>
            <person name="Wortman J.R."/>
            <person name="Fraser-Liggett C.M."/>
            <person name="Ravel J."/>
            <person name="Rabinowicz P.D."/>
        </authorList>
    </citation>
    <scope>NUCLEOTIDE SEQUENCE [LARGE SCALE GENOMIC DNA]</scope>
    <source>
        <strain evidence="8">cv. Hale</strain>
    </source>
</reference>
<feature type="region of interest" description="Disordered" evidence="5">
    <location>
        <begin position="151"/>
        <end position="197"/>
    </location>
</feature>
<organism evidence="7 8">
    <name type="scientific">Ricinus communis</name>
    <name type="common">Castor bean</name>
    <dbReference type="NCBI Taxonomy" id="3988"/>
    <lineage>
        <taxon>Eukaryota</taxon>
        <taxon>Viridiplantae</taxon>
        <taxon>Streptophyta</taxon>
        <taxon>Embryophyta</taxon>
        <taxon>Tracheophyta</taxon>
        <taxon>Spermatophyta</taxon>
        <taxon>Magnoliopsida</taxon>
        <taxon>eudicotyledons</taxon>
        <taxon>Gunneridae</taxon>
        <taxon>Pentapetalae</taxon>
        <taxon>rosids</taxon>
        <taxon>fabids</taxon>
        <taxon>Malpighiales</taxon>
        <taxon>Euphorbiaceae</taxon>
        <taxon>Acalyphoideae</taxon>
        <taxon>Acalypheae</taxon>
        <taxon>Ricinus</taxon>
    </lineage>
</organism>
<dbReference type="InParanoid" id="B9SZ64"/>
<evidence type="ECO:0000259" key="6">
    <source>
        <dbReference type="PROSITE" id="PS50089"/>
    </source>
</evidence>
<evidence type="ECO:0000256" key="4">
    <source>
        <dbReference type="PROSITE-ProRule" id="PRU00175"/>
    </source>
</evidence>
<evidence type="ECO:0000256" key="2">
    <source>
        <dbReference type="ARBA" id="ARBA00022771"/>
    </source>
</evidence>
<dbReference type="PANTHER" id="PTHR46293">
    <property type="entry name" value="E3 UBIQUITIN PROTEIN LIGASE DRIP1"/>
    <property type="match status" value="1"/>
</dbReference>
<evidence type="ECO:0000313" key="7">
    <source>
        <dbReference type="EMBL" id="EEF31096.1"/>
    </source>
</evidence>
<dbReference type="Gene3D" id="3.30.40.10">
    <property type="entry name" value="Zinc/RING finger domain, C3HC4 (zinc finger)"/>
    <property type="match status" value="1"/>
</dbReference>